<dbReference type="InterPro" id="IPR039420">
    <property type="entry name" value="WalR-like"/>
</dbReference>
<dbReference type="InterPro" id="IPR000792">
    <property type="entry name" value="Tscrpt_reg_LuxR_C"/>
</dbReference>
<dbReference type="SMART" id="SM00421">
    <property type="entry name" value="HTH_LUXR"/>
    <property type="match status" value="1"/>
</dbReference>
<dbReference type="Gene3D" id="3.40.50.2300">
    <property type="match status" value="1"/>
</dbReference>
<dbReference type="EMBL" id="PNCM01000017">
    <property type="protein sequence ID" value="TMP81071.1"/>
    <property type="molecule type" value="Genomic_DNA"/>
</dbReference>
<evidence type="ECO:0000259" key="4">
    <source>
        <dbReference type="PROSITE" id="PS50043"/>
    </source>
</evidence>
<sequence>MISCLLVEDQTLVRLGLANLLSLEPGISVDAMAKDGIEALSIMDTQTFDVVLLDMRMPNLDGIGVLEAMRQKPAPPPVLIITTFEDCDVLVKAINLGAKGYVMKNCELETLIDAIKQVKAGIRVLQNSLTEYLLQQQGYPTEKLTPKELEVLKCMSLGMPNKVIANTLKNSEGTIRNHVSQILAKLEVNDRTQAVIKAINQNLI</sequence>
<dbReference type="Pfam" id="PF00196">
    <property type="entry name" value="GerE"/>
    <property type="match status" value="1"/>
</dbReference>
<dbReference type="CDD" id="cd17535">
    <property type="entry name" value="REC_NarL-like"/>
    <property type="match status" value="1"/>
</dbReference>
<dbReference type="PROSITE" id="PS50110">
    <property type="entry name" value="RESPONSE_REGULATORY"/>
    <property type="match status" value="1"/>
</dbReference>
<protein>
    <submittedName>
        <fullName evidence="6">DNA-binding response regulator</fullName>
    </submittedName>
</protein>
<dbReference type="InterPro" id="IPR011006">
    <property type="entry name" value="CheY-like_superfamily"/>
</dbReference>
<keyword evidence="1 3" id="KW-0597">Phosphoprotein</keyword>
<reference evidence="6 7" key="1">
    <citation type="submission" date="2017-12" db="EMBL/GenBank/DDBJ databases">
        <authorList>
            <person name="Paulsen S."/>
            <person name="Gram L.K."/>
        </authorList>
    </citation>
    <scope>NUCLEOTIDE SEQUENCE [LARGE SCALE GENOMIC DNA]</scope>
    <source>
        <strain evidence="6 7">S1189</strain>
    </source>
</reference>
<organism evidence="6 7">
    <name type="scientific">Pseudoalteromonas phenolica</name>
    <dbReference type="NCBI Taxonomy" id="161398"/>
    <lineage>
        <taxon>Bacteria</taxon>
        <taxon>Pseudomonadati</taxon>
        <taxon>Pseudomonadota</taxon>
        <taxon>Gammaproteobacteria</taxon>
        <taxon>Alteromonadales</taxon>
        <taxon>Pseudoalteromonadaceae</taxon>
        <taxon>Pseudoalteromonas</taxon>
    </lineage>
</organism>
<dbReference type="PRINTS" id="PR00038">
    <property type="entry name" value="HTHLUXR"/>
</dbReference>
<dbReference type="InterPro" id="IPR058245">
    <property type="entry name" value="NreC/VraR/RcsB-like_REC"/>
</dbReference>
<dbReference type="Proteomes" id="UP000307362">
    <property type="component" value="Unassembled WGS sequence"/>
</dbReference>
<dbReference type="PROSITE" id="PS50043">
    <property type="entry name" value="HTH_LUXR_2"/>
    <property type="match status" value="1"/>
</dbReference>
<dbReference type="GO" id="GO:0000160">
    <property type="term" value="P:phosphorelay signal transduction system"/>
    <property type="evidence" value="ECO:0007669"/>
    <property type="project" value="InterPro"/>
</dbReference>
<evidence type="ECO:0000313" key="6">
    <source>
        <dbReference type="EMBL" id="TMP81071.1"/>
    </source>
</evidence>
<feature type="modified residue" description="4-aspartylphosphate" evidence="3">
    <location>
        <position position="54"/>
    </location>
</feature>
<dbReference type="RefSeq" id="WP_138567393.1">
    <property type="nucleotide sequence ID" value="NZ_PNCM01000017.1"/>
</dbReference>
<accession>A0A5S3YU78</accession>
<dbReference type="GO" id="GO:0003677">
    <property type="term" value="F:DNA binding"/>
    <property type="evidence" value="ECO:0007669"/>
    <property type="project" value="UniProtKB-KW"/>
</dbReference>
<gene>
    <name evidence="6" type="ORF">CWB73_09475</name>
</gene>
<dbReference type="SUPFAM" id="SSF46894">
    <property type="entry name" value="C-terminal effector domain of the bipartite response regulators"/>
    <property type="match status" value="1"/>
</dbReference>
<evidence type="ECO:0000259" key="5">
    <source>
        <dbReference type="PROSITE" id="PS50110"/>
    </source>
</evidence>
<feature type="domain" description="Response regulatory" evidence="5">
    <location>
        <begin position="3"/>
        <end position="119"/>
    </location>
</feature>
<feature type="domain" description="HTH luxR-type" evidence="4">
    <location>
        <begin position="137"/>
        <end position="202"/>
    </location>
</feature>
<dbReference type="SUPFAM" id="SSF52172">
    <property type="entry name" value="CheY-like"/>
    <property type="match status" value="1"/>
</dbReference>
<dbReference type="SMART" id="SM00448">
    <property type="entry name" value="REC"/>
    <property type="match status" value="1"/>
</dbReference>
<dbReference type="PANTHER" id="PTHR43214">
    <property type="entry name" value="TWO-COMPONENT RESPONSE REGULATOR"/>
    <property type="match status" value="1"/>
</dbReference>
<dbReference type="InterPro" id="IPR016032">
    <property type="entry name" value="Sig_transdc_resp-reg_C-effctor"/>
</dbReference>
<reference evidence="7" key="2">
    <citation type="submission" date="2019-06" db="EMBL/GenBank/DDBJ databases">
        <title>Co-occurence of chitin degradation, pigmentation and bioactivity in marine Pseudoalteromonas.</title>
        <authorList>
            <person name="Sonnenschein E.C."/>
            <person name="Bech P.K."/>
        </authorList>
    </citation>
    <scope>NUCLEOTIDE SEQUENCE [LARGE SCALE GENOMIC DNA]</scope>
    <source>
        <strain evidence="7">S1189</strain>
    </source>
</reference>
<comment type="caution">
    <text evidence="6">The sequence shown here is derived from an EMBL/GenBank/DDBJ whole genome shotgun (WGS) entry which is preliminary data.</text>
</comment>
<dbReference type="OrthoDB" id="9796655at2"/>
<evidence type="ECO:0000256" key="2">
    <source>
        <dbReference type="ARBA" id="ARBA00023125"/>
    </source>
</evidence>
<evidence type="ECO:0000256" key="1">
    <source>
        <dbReference type="ARBA" id="ARBA00022553"/>
    </source>
</evidence>
<name>A0A5S3YU78_9GAMM</name>
<dbReference type="CDD" id="cd06170">
    <property type="entry name" value="LuxR_C_like"/>
    <property type="match status" value="1"/>
</dbReference>
<dbReference type="GO" id="GO:0006355">
    <property type="term" value="P:regulation of DNA-templated transcription"/>
    <property type="evidence" value="ECO:0007669"/>
    <property type="project" value="InterPro"/>
</dbReference>
<keyword evidence="2 6" id="KW-0238">DNA-binding</keyword>
<dbReference type="AlphaFoldDB" id="A0A5S3YU78"/>
<evidence type="ECO:0000313" key="7">
    <source>
        <dbReference type="Proteomes" id="UP000307362"/>
    </source>
</evidence>
<evidence type="ECO:0000256" key="3">
    <source>
        <dbReference type="PROSITE-ProRule" id="PRU00169"/>
    </source>
</evidence>
<dbReference type="Pfam" id="PF00072">
    <property type="entry name" value="Response_reg"/>
    <property type="match status" value="1"/>
</dbReference>
<dbReference type="InterPro" id="IPR001789">
    <property type="entry name" value="Sig_transdc_resp-reg_receiver"/>
</dbReference>
<proteinExistence type="predicted"/>